<reference evidence="1 3" key="2">
    <citation type="journal article" date="2005" name="J. Bacteriol.">
        <title>The genome of S-PM2, a 'photosynthetic' T4-type bacteriophage that infects marine Synechococcus strains.</title>
        <authorList>
            <person name="Mann N.H."/>
            <person name="Clokie M.R."/>
            <person name="Millard A."/>
            <person name="Cook A."/>
            <person name="Wilson W.H."/>
            <person name="Wheatley P.J."/>
            <person name="Letarov A."/>
            <person name="Krisch H.M."/>
        </authorList>
    </citation>
    <scope>NUCLEOTIDE SEQUENCE</scope>
</reference>
<dbReference type="Proteomes" id="UP000246186">
    <property type="component" value="Genome"/>
</dbReference>
<dbReference type="EMBL" id="LN828717">
    <property type="protein sequence ID" value="CFW42356.1"/>
    <property type="molecule type" value="Genomic_DNA"/>
</dbReference>
<gene>
    <name evidence="2" type="ORF">S-PM2d247</name>
    <name evidence="1" type="ORF">S-PM2p247</name>
</gene>
<organism evidence="1 3">
    <name type="scientific">Synechococcus phage S-PM2</name>
    <dbReference type="NCBI Taxonomy" id="238854"/>
    <lineage>
        <taxon>Viruses</taxon>
        <taxon>Duplodnaviria</taxon>
        <taxon>Heunggongvirae</taxon>
        <taxon>Uroviricota</taxon>
        <taxon>Caudoviricetes</taxon>
        <taxon>Pantevenvirales</taxon>
        <taxon>Kyanoviridae</taxon>
        <taxon>Nodensvirus</taxon>
        <taxon>Nodensvirus spm2</taxon>
    </lineage>
</organism>
<dbReference type="EMBL" id="AJ630128">
    <property type="protein sequence ID" value="CBR26943.1"/>
    <property type="molecule type" value="Genomic_DNA"/>
</dbReference>
<keyword evidence="3" id="KW-1185">Reference proteome</keyword>
<evidence type="ECO:0000313" key="4">
    <source>
        <dbReference type="Proteomes" id="UP000246186"/>
    </source>
</evidence>
<reference evidence="2 4" key="3">
    <citation type="journal article" date="2015" name="PLoS ONE">
        <title>Spontaneous Deletion of an "ORFanage" Region Facilitates Host Adaptation in a "Photosynthetic" Cyanophage.</title>
        <authorList>
            <person name="Puxty R.J."/>
            <person name="Perez-Sepulveda B."/>
            <person name="Rihtman B."/>
            <person name="Evans D.J."/>
            <person name="Millard A.D."/>
            <person name="Scanlan D.J."/>
        </authorList>
    </citation>
    <scope>NUCLEOTIDE SEQUENCE [LARGE SCALE GENOMIC DNA]</scope>
</reference>
<protein>
    <submittedName>
        <fullName evidence="1">Hypothetical-Protein / belonging to T4-LIKE GC: 856</fullName>
    </submittedName>
</protein>
<name>D8FRN6_BPSYP</name>
<sequence length="49" mass="5441">MVQTWKVCVGKTTRGSNPLFSVWQCSSVVEQEIHTLYVGSSILPTALCR</sequence>
<dbReference type="Proteomes" id="UP000000994">
    <property type="component" value="Segment"/>
</dbReference>
<reference evidence="2" key="4">
    <citation type="submission" date="2015-02" db="EMBL/GenBank/DDBJ databases">
        <authorList>
            <person name="Chooi Y.-H."/>
        </authorList>
    </citation>
    <scope>NUCLEOTIDE SEQUENCE</scope>
</reference>
<reference evidence="1 3" key="1">
    <citation type="journal article" date="2004" name="Proc. Natl. Acad. Sci. U.S.A.">
        <title>Genetic organization of the psbAD region in phages infecting marine Synechococcus strains.</title>
        <authorList>
            <person name="Millard A."/>
            <person name="Clokie M.R."/>
            <person name="Shub D.A."/>
            <person name="Mann N.H."/>
        </authorList>
    </citation>
    <scope>NUCLEOTIDE SEQUENCE [LARGE SCALE GENOMIC DNA]</scope>
</reference>
<organismHost>
    <name type="scientific">Synechococcus</name>
    <dbReference type="NCBI Taxonomy" id="1129"/>
</organismHost>
<accession>D8FRN6</accession>
<evidence type="ECO:0000313" key="2">
    <source>
        <dbReference type="EMBL" id="CFW42356.1"/>
    </source>
</evidence>
<evidence type="ECO:0000313" key="3">
    <source>
        <dbReference type="Proteomes" id="UP000000994"/>
    </source>
</evidence>
<dbReference type="RefSeq" id="YP_004030795.1">
    <property type="nucleotide sequence ID" value="NC_006820.1"/>
</dbReference>
<proteinExistence type="predicted"/>
<dbReference type="KEGG" id="vg:3260267"/>
<evidence type="ECO:0000313" key="1">
    <source>
        <dbReference type="EMBL" id="CBR26943.1"/>
    </source>
</evidence>